<dbReference type="Pfam" id="PF03603">
    <property type="entry name" value="DNA_III_psi"/>
    <property type="match status" value="1"/>
</dbReference>
<gene>
    <name evidence="2" type="ORF">AB0763_10810</name>
</gene>
<evidence type="ECO:0000256" key="1">
    <source>
        <dbReference type="PIRNR" id="PIRNR029225"/>
    </source>
</evidence>
<dbReference type="AlphaFoldDB" id="A0AB39H9J9"/>
<dbReference type="InterPro" id="IPR036654">
    <property type="entry name" value="DNA_pol_III_psi_sf"/>
</dbReference>
<evidence type="ECO:0000313" key="2">
    <source>
        <dbReference type="EMBL" id="XDK24679.1"/>
    </source>
</evidence>
<proteinExistence type="predicted"/>
<protein>
    <recommendedName>
        <fullName evidence="1">DNA polymerase III subunit psi</fullName>
    </recommendedName>
</protein>
<dbReference type="SUPFAM" id="SSF102220">
    <property type="entry name" value="DNA polymerase III psi subunit"/>
    <property type="match status" value="1"/>
</dbReference>
<reference evidence="2" key="1">
    <citation type="submission" date="2024-07" db="EMBL/GenBank/DDBJ databases">
        <title>Genome Analysis of a Potential Novel Vibrio Species Secreting pH- and Thermo-stable Alginate Lyase and its Application in Producing Alginate Oligosaccharides.</title>
        <authorList>
            <person name="Huang H."/>
            <person name="Bao K."/>
        </authorList>
    </citation>
    <scope>NUCLEOTIDE SEQUENCE</scope>
    <source>
        <strain evidence="2">HB236076</strain>
    </source>
</reference>
<keyword evidence="1" id="KW-0235">DNA replication</keyword>
<dbReference type="RefSeq" id="WP_306100676.1">
    <property type="nucleotide sequence ID" value="NZ_CP162601.1"/>
</dbReference>
<dbReference type="KEGG" id="vih:AB0763_10810"/>
<dbReference type="GO" id="GO:0008408">
    <property type="term" value="F:3'-5' exonuclease activity"/>
    <property type="evidence" value="ECO:0007669"/>
    <property type="project" value="InterPro"/>
</dbReference>
<keyword evidence="1 2" id="KW-0548">Nucleotidyltransferase</keyword>
<organism evidence="2">
    <name type="scientific">Vibrio sp. HB236076</name>
    <dbReference type="NCBI Taxonomy" id="3232307"/>
    <lineage>
        <taxon>Bacteria</taxon>
        <taxon>Pseudomonadati</taxon>
        <taxon>Pseudomonadota</taxon>
        <taxon>Gammaproteobacteria</taxon>
        <taxon>Vibrionales</taxon>
        <taxon>Vibrionaceae</taxon>
        <taxon>Vibrio</taxon>
    </lineage>
</organism>
<dbReference type="EMBL" id="CP162601">
    <property type="protein sequence ID" value="XDK24679.1"/>
    <property type="molecule type" value="Genomic_DNA"/>
</dbReference>
<dbReference type="PIRSF" id="PIRSF029225">
    <property type="entry name" value="DNA_pol_III_psi"/>
    <property type="match status" value="1"/>
</dbReference>
<dbReference type="Gene3D" id="3.40.50.10220">
    <property type="entry name" value="DNA polymerase III, psi subunit"/>
    <property type="match status" value="1"/>
</dbReference>
<dbReference type="InterPro" id="IPR004615">
    <property type="entry name" value="DNA_pol_III_psi"/>
</dbReference>
<keyword evidence="1" id="KW-0239">DNA-directed DNA polymerase</keyword>
<sequence>MRENHSSYLSEMGISTWQLTHPERLLGYQAKKISPVNDCQLLLVMSEKPSQNYSTLLQKIAQSMGLTLSQVGHVFPRDISTIDQQALRWVWFCGCDPTALDHSDISVLISPSLAVINASQAHKRHLWHQIKQSLGGERD</sequence>
<comment type="function">
    <text evidence="1">Part of the beta sliding clamp loading complex, which hydrolyzes ATP to load the beta clamp onto primed DNA to form the DNA replication pre-initiation complex. DNA polymerase III is a complex, multichain enzyme responsible for most of the replicative synthesis in bacteria. This DNA polymerase also exhibits 3' to 5' exonuclease activity.</text>
</comment>
<accession>A0AB39H9J9</accession>
<dbReference type="GO" id="GO:0003887">
    <property type="term" value="F:DNA-directed DNA polymerase activity"/>
    <property type="evidence" value="ECO:0007669"/>
    <property type="project" value="UniProtKB-KW"/>
</dbReference>
<name>A0AB39H9J9_9VIBR</name>
<dbReference type="GO" id="GO:0006260">
    <property type="term" value="P:DNA replication"/>
    <property type="evidence" value="ECO:0007669"/>
    <property type="project" value="UniProtKB-KW"/>
</dbReference>
<keyword evidence="1 2" id="KW-0808">Transferase</keyword>